<protein>
    <recommendedName>
        <fullName evidence="3">Nucleoside triphosphate pyrophosphatase</fullName>
        <ecNumber evidence="3">3.6.1.9</ecNumber>
    </recommendedName>
    <alternativeName>
        <fullName evidence="3">Nucleotide pyrophosphatase</fullName>
        <shortName evidence="3">Nucleotide PPase</shortName>
    </alternativeName>
</protein>
<dbReference type="EMBL" id="VFOR01000001">
    <property type="protein sequence ID" value="TQL63060.1"/>
    <property type="molecule type" value="Genomic_DNA"/>
</dbReference>
<feature type="active site" description="Proton acceptor" evidence="3">
    <location>
        <position position="75"/>
    </location>
</feature>
<keyword evidence="3" id="KW-0546">Nucleotide metabolism</keyword>
<comment type="subcellular location">
    <subcellularLocation>
        <location evidence="3">Cytoplasm</location>
    </subcellularLocation>
</comment>
<organism evidence="4 5">
    <name type="scientific">Propioniferax innocua</name>
    <dbReference type="NCBI Taxonomy" id="1753"/>
    <lineage>
        <taxon>Bacteria</taxon>
        <taxon>Bacillati</taxon>
        <taxon>Actinomycetota</taxon>
        <taxon>Actinomycetes</taxon>
        <taxon>Propionibacteriales</taxon>
        <taxon>Propionibacteriaceae</taxon>
        <taxon>Propioniferax</taxon>
    </lineage>
</organism>
<dbReference type="InterPro" id="IPR003697">
    <property type="entry name" value="Maf-like"/>
</dbReference>
<comment type="catalytic activity">
    <reaction evidence="3">
        <text>a ribonucleoside 5'-triphosphate + H2O = a ribonucleoside 5'-phosphate + diphosphate + H(+)</text>
        <dbReference type="Rhea" id="RHEA:23996"/>
        <dbReference type="ChEBI" id="CHEBI:15377"/>
        <dbReference type="ChEBI" id="CHEBI:15378"/>
        <dbReference type="ChEBI" id="CHEBI:33019"/>
        <dbReference type="ChEBI" id="CHEBI:58043"/>
        <dbReference type="ChEBI" id="CHEBI:61557"/>
        <dbReference type="EC" id="3.6.1.9"/>
    </reaction>
</comment>
<dbReference type="GO" id="GO:0009117">
    <property type="term" value="P:nucleotide metabolic process"/>
    <property type="evidence" value="ECO:0007669"/>
    <property type="project" value="UniProtKB-KW"/>
</dbReference>
<sequence>MSTPPRLVLASASPARRQVLTRAGLNPEVIVSGVDESSAKAESPADLAGRLAELKARAVVERLEVTGPTVVIGCDSVLELDGVAHGKPHTAERATERWRAMRGRTGILHTGHHVVCHDEDLHPTARTSVGSTKVTFADLSDAEIVAYVATGEPLGVAGSFTLDGFGGAFITGIEGDPANVLGISLPLLRRMLADAGVEWTSLWSGSNSHR</sequence>
<dbReference type="AlphaFoldDB" id="A0A542ZS50"/>
<comment type="caution">
    <text evidence="3">Lacks conserved residue(s) required for the propagation of feature annotation.</text>
</comment>
<dbReference type="GO" id="GO:0047429">
    <property type="term" value="F:nucleoside triphosphate diphosphatase activity"/>
    <property type="evidence" value="ECO:0007669"/>
    <property type="project" value="UniProtKB-EC"/>
</dbReference>
<comment type="similarity">
    <text evidence="3">Belongs to the Maf family.</text>
</comment>
<dbReference type="HAMAP" id="MF_00528">
    <property type="entry name" value="Maf"/>
    <property type="match status" value="1"/>
</dbReference>
<comment type="caution">
    <text evidence="4">The sequence shown here is derived from an EMBL/GenBank/DDBJ whole genome shotgun (WGS) entry which is preliminary data.</text>
</comment>
<dbReference type="GO" id="GO:0005737">
    <property type="term" value="C:cytoplasm"/>
    <property type="evidence" value="ECO:0007669"/>
    <property type="project" value="UniProtKB-SubCell"/>
</dbReference>
<evidence type="ECO:0000313" key="4">
    <source>
        <dbReference type="EMBL" id="TQL63060.1"/>
    </source>
</evidence>
<dbReference type="PANTHER" id="PTHR43213:SF5">
    <property type="entry name" value="BIFUNCTIONAL DTTP_UTP PYROPHOSPHATASE_METHYLTRANSFERASE PROTEIN-RELATED"/>
    <property type="match status" value="1"/>
</dbReference>
<gene>
    <name evidence="4" type="ORF">FB460_0860</name>
</gene>
<evidence type="ECO:0000256" key="1">
    <source>
        <dbReference type="ARBA" id="ARBA00001968"/>
    </source>
</evidence>
<dbReference type="OrthoDB" id="3527985at2"/>
<accession>A0A542ZS50</accession>
<evidence type="ECO:0000256" key="2">
    <source>
        <dbReference type="ARBA" id="ARBA00022801"/>
    </source>
</evidence>
<dbReference type="Proteomes" id="UP000316196">
    <property type="component" value="Unassembled WGS sequence"/>
</dbReference>
<proteinExistence type="inferred from homology"/>
<name>A0A542ZS50_9ACTN</name>
<evidence type="ECO:0000313" key="5">
    <source>
        <dbReference type="Proteomes" id="UP000316196"/>
    </source>
</evidence>
<dbReference type="PIRSF" id="PIRSF006305">
    <property type="entry name" value="Maf"/>
    <property type="match status" value="1"/>
</dbReference>
<dbReference type="PANTHER" id="PTHR43213">
    <property type="entry name" value="BIFUNCTIONAL DTTP/UTP PYROPHOSPHATASE/METHYLTRANSFERASE PROTEIN-RELATED"/>
    <property type="match status" value="1"/>
</dbReference>
<reference evidence="4 5" key="1">
    <citation type="submission" date="2019-06" db="EMBL/GenBank/DDBJ databases">
        <title>Sequencing the genomes of 1000 actinobacteria strains.</title>
        <authorList>
            <person name="Klenk H.-P."/>
        </authorList>
    </citation>
    <scope>NUCLEOTIDE SEQUENCE [LARGE SCALE GENOMIC DNA]</scope>
    <source>
        <strain evidence="4 5">DSM 8251</strain>
    </source>
</reference>
<dbReference type="SUPFAM" id="SSF52972">
    <property type="entry name" value="ITPase-like"/>
    <property type="match status" value="1"/>
</dbReference>
<dbReference type="CDD" id="cd00555">
    <property type="entry name" value="Maf"/>
    <property type="match status" value="1"/>
</dbReference>
<dbReference type="Pfam" id="PF02545">
    <property type="entry name" value="Maf"/>
    <property type="match status" value="1"/>
</dbReference>
<keyword evidence="2 3" id="KW-0378">Hydrolase</keyword>
<dbReference type="EC" id="3.6.1.9" evidence="3"/>
<dbReference type="NCBIfam" id="TIGR00172">
    <property type="entry name" value="maf"/>
    <property type="match status" value="1"/>
</dbReference>
<dbReference type="RefSeq" id="WP_142092824.1">
    <property type="nucleotide sequence ID" value="NZ_BAAAMD010000001.1"/>
</dbReference>
<comment type="catalytic activity">
    <reaction evidence="3">
        <text>a 2'-deoxyribonucleoside 5'-triphosphate + H2O = a 2'-deoxyribonucleoside 5'-phosphate + diphosphate + H(+)</text>
        <dbReference type="Rhea" id="RHEA:44644"/>
        <dbReference type="ChEBI" id="CHEBI:15377"/>
        <dbReference type="ChEBI" id="CHEBI:15378"/>
        <dbReference type="ChEBI" id="CHEBI:33019"/>
        <dbReference type="ChEBI" id="CHEBI:61560"/>
        <dbReference type="ChEBI" id="CHEBI:65317"/>
        <dbReference type="EC" id="3.6.1.9"/>
    </reaction>
</comment>
<keyword evidence="5" id="KW-1185">Reference proteome</keyword>
<comment type="function">
    <text evidence="3">Nucleoside triphosphate pyrophosphatase. May have a dual role in cell division arrest and in preventing the incorporation of modified nucleotides into cellular nucleic acids.</text>
</comment>
<dbReference type="InterPro" id="IPR029001">
    <property type="entry name" value="ITPase-like_fam"/>
</dbReference>
<dbReference type="Gene3D" id="3.90.950.10">
    <property type="match status" value="1"/>
</dbReference>
<keyword evidence="3" id="KW-0963">Cytoplasm</keyword>
<comment type="cofactor">
    <cofactor evidence="1 3">
        <name>a divalent metal cation</name>
        <dbReference type="ChEBI" id="CHEBI:60240"/>
    </cofactor>
</comment>
<evidence type="ECO:0000256" key="3">
    <source>
        <dbReference type="HAMAP-Rule" id="MF_00528"/>
    </source>
</evidence>